<reference evidence="3 4" key="1">
    <citation type="journal article" date="2022" name="Cell">
        <title>Repeat-based holocentromeres influence genome architecture and karyotype evolution.</title>
        <authorList>
            <person name="Hofstatter P.G."/>
            <person name="Thangavel G."/>
            <person name="Lux T."/>
            <person name="Neumann P."/>
            <person name="Vondrak T."/>
            <person name="Novak P."/>
            <person name="Zhang M."/>
            <person name="Costa L."/>
            <person name="Castellani M."/>
            <person name="Scott A."/>
            <person name="Toegelov H."/>
            <person name="Fuchs J."/>
            <person name="Mata-Sucre Y."/>
            <person name="Dias Y."/>
            <person name="Vanzela A.L.L."/>
            <person name="Huettel B."/>
            <person name="Almeida C.C.S."/>
            <person name="Simkova H."/>
            <person name="Souza G."/>
            <person name="Pedrosa-Harand A."/>
            <person name="Macas J."/>
            <person name="Mayer K.F.X."/>
            <person name="Houben A."/>
            <person name="Marques A."/>
        </authorList>
    </citation>
    <scope>NUCLEOTIDE SEQUENCE [LARGE SCALE GENOMIC DNA]</scope>
    <source>
        <strain evidence="3">RhyTen1mFocal</strain>
    </source>
</reference>
<dbReference type="SUPFAM" id="SSF81383">
    <property type="entry name" value="F-box domain"/>
    <property type="match status" value="1"/>
</dbReference>
<evidence type="ECO:0000313" key="4">
    <source>
        <dbReference type="Proteomes" id="UP001210211"/>
    </source>
</evidence>
<sequence length="387" mass="44440">MAAWSDLTFDVLEHITGFLPLPDHYRFGAVCKNWRLISKQRRHPPAPQLPWLVLEDDKKTRTRKFYNLSEAKHYSLDIPELHGRYICGSSHGWLFAIDLKLNGILINPFTRECYELPPFPEWDEYTNVTTLIEKLPSDYNGEPVGYTFEKMQTLLVYKAILSHDPKEKSDFTAMIMFGMKHEPAFWRPGDSSWTVIDGLDCSMDDILYYKENFYLVAAMNLLCVVDFECKPKLVEVGIEIPIEITVGGGSVGSGGIQRFLIDFNGHMLLIERSGHCVENYKVITDGFVVIEPKLEQNCYNTWYDIDGYALFLGRNACIHVDSCRLPKCKKNGIYFTHPTETQSPIECGFHDLGVFDMITNKIMGTFYSVEVVFPKVDSPVWITPNPW</sequence>
<evidence type="ECO:0008006" key="5">
    <source>
        <dbReference type="Google" id="ProtNLM"/>
    </source>
</evidence>
<dbReference type="InterPro" id="IPR036047">
    <property type="entry name" value="F-box-like_dom_sf"/>
</dbReference>
<evidence type="ECO:0000259" key="1">
    <source>
        <dbReference type="Pfam" id="PF00646"/>
    </source>
</evidence>
<name>A0AAD6EUZ5_9POAL</name>
<accession>A0AAD6EUZ5</accession>
<feature type="domain" description="F-box" evidence="1">
    <location>
        <begin position="4"/>
        <end position="40"/>
    </location>
</feature>
<dbReference type="Proteomes" id="UP001210211">
    <property type="component" value="Unassembled WGS sequence"/>
</dbReference>
<dbReference type="PANTHER" id="PTHR44259">
    <property type="entry name" value="OS07G0183000 PROTEIN-RELATED"/>
    <property type="match status" value="1"/>
</dbReference>
<gene>
    <name evidence="3" type="ORF">LUZ61_005866</name>
</gene>
<dbReference type="PANTHER" id="PTHR44259:SF107">
    <property type="entry name" value="F-BOX PROTEIN SKIP23-LIKE"/>
    <property type="match status" value="1"/>
</dbReference>
<feature type="domain" description="KIB1-4 beta-propeller" evidence="2">
    <location>
        <begin position="65"/>
        <end position="356"/>
    </location>
</feature>
<evidence type="ECO:0000313" key="3">
    <source>
        <dbReference type="EMBL" id="KAJ3702161.1"/>
    </source>
</evidence>
<evidence type="ECO:0000259" key="2">
    <source>
        <dbReference type="Pfam" id="PF03478"/>
    </source>
</evidence>
<keyword evidence="4" id="KW-1185">Reference proteome</keyword>
<dbReference type="EMBL" id="JAMRDG010000001">
    <property type="protein sequence ID" value="KAJ3702161.1"/>
    <property type="molecule type" value="Genomic_DNA"/>
</dbReference>
<proteinExistence type="predicted"/>
<dbReference type="AlphaFoldDB" id="A0AAD6EUZ5"/>
<protein>
    <recommendedName>
        <fullName evidence="5">F-box domain-containing protein</fullName>
    </recommendedName>
</protein>
<dbReference type="InterPro" id="IPR005174">
    <property type="entry name" value="KIB1-4_b-propeller"/>
</dbReference>
<dbReference type="Pfam" id="PF00646">
    <property type="entry name" value="F-box"/>
    <property type="match status" value="1"/>
</dbReference>
<dbReference type="InterPro" id="IPR050942">
    <property type="entry name" value="F-box_BR-signaling"/>
</dbReference>
<comment type="caution">
    <text evidence="3">The sequence shown here is derived from an EMBL/GenBank/DDBJ whole genome shotgun (WGS) entry which is preliminary data.</text>
</comment>
<dbReference type="CDD" id="cd09917">
    <property type="entry name" value="F-box_SF"/>
    <property type="match status" value="1"/>
</dbReference>
<dbReference type="Gene3D" id="1.20.1280.50">
    <property type="match status" value="1"/>
</dbReference>
<dbReference type="InterPro" id="IPR001810">
    <property type="entry name" value="F-box_dom"/>
</dbReference>
<organism evidence="3 4">
    <name type="scientific">Rhynchospora tenuis</name>
    <dbReference type="NCBI Taxonomy" id="198213"/>
    <lineage>
        <taxon>Eukaryota</taxon>
        <taxon>Viridiplantae</taxon>
        <taxon>Streptophyta</taxon>
        <taxon>Embryophyta</taxon>
        <taxon>Tracheophyta</taxon>
        <taxon>Spermatophyta</taxon>
        <taxon>Magnoliopsida</taxon>
        <taxon>Liliopsida</taxon>
        <taxon>Poales</taxon>
        <taxon>Cyperaceae</taxon>
        <taxon>Cyperoideae</taxon>
        <taxon>Rhynchosporeae</taxon>
        <taxon>Rhynchospora</taxon>
    </lineage>
</organism>
<dbReference type="Pfam" id="PF03478">
    <property type="entry name" value="Beta-prop_KIB1-4"/>
    <property type="match status" value="1"/>
</dbReference>